<keyword evidence="3" id="KW-0812">Transmembrane</keyword>
<dbReference type="AlphaFoldDB" id="A0A6N9HG96"/>
<dbReference type="InterPro" id="IPR043128">
    <property type="entry name" value="Rev_trsase/Diguanyl_cyclase"/>
</dbReference>
<dbReference type="SMART" id="SM00267">
    <property type="entry name" value="GGDEF"/>
    <property type="match status" value="1"/>
</dbReference>
<keyword evidence="3" id="KW-0472">Membrane</keyword>
<dbReference type="InterPro" id="IPR050469">
    <property type="entry name" value="Diguanylate_Cyclase"/>
</dbReference>
<feature type="domain" description="GGDEF" evidence="4">
    <location>
        <begin position="253"/>
        <end position="383"/>
    </location>
</feature>
<feature type="transmembrane region" description="Helical" evidence="3">
    <location>
        <begin position="38"/>
        <end position="58"/>
    </location>
</feature>
<dbReference type="InterPro" id="IPR029787">
    <property type="entry name" value="Nucleotide_cyclase"/>
</dbReference>
<reference evidence="5 6" key="1">
    <citation type="submission" date="2019-12" db="EMBL/GenBank/DDBJ databases">
        <title>Novel species isolated from a subtropical stream in China.</title>
        <authorList>
            <person name="Lu H."/>
        </authorList>
    </citation>
    <scope>NUCLEOTIDE SEQUENCE [LARGE SCALE GENOMIC DNA]</scope>
    <source>
        <strain evidence="5 6">DS3</strain>
    </source>
</reference>
<dbReference type="NCBIfam" id="TIGR00254">
    <property type="entry name" value="GGDEF"/>
    <property type="match status" value="1"/>
</dbReference>
<organism evidence="5 6">
    <name type="scientific">Pseudoduganella guangdongensis</name>
    <dbReference type="NCBI Taxonomy" id="2692179"/>
    <lineage>
        <taxon>Bacteria</taxon>
        <taxon>Pseudomonadati</taxon>
        <taxon>Pseudomonadota</taxon>
        <taxon>Betaproteobacteria</taxon>
        <taxon>Burkholderiales</taxon>
        <taxon>Oxalobacteraceae</taxon>
        <taxon>Telluria group</taxon>
        <taxon>Pseudoduganella</taxon>
    </lineage>
</organism>
<keyword evidence="6" id="KW-1185">Reference proteome</keyword>
<dbReference type="Gene3D" id="3.30.70.270">
    <property type="match status" value="1"/>
</dbReference>
<dbReference type="PANTHER" id="PTHR45138:SF9">
    <property type="entry name" value="DIGUANYLATE CYCLASE DGCM-RELATED"/>
    <property type="match status" value="1"/>
</dbReference>
<feature type="transmembrane region" description="Helical" evidence="3">
    <location>
        <begin position="187"/>
        <end position="212"/>
    </location>
</feature>
<dbReference type="PANTHER" id="PTHR45138">
    <property type="entry name" value="REGULATORY COMPONENTS OF SENSORY TRANSDUCTION SYSTEM"/>
    <property type="match status" value="1"/>
</dbReference>
<dbReference type="SUPFAM" id="SSF55073">
    <property type="entry name" value="Nucleotide cyclase"/>
    <property type="match status" value="1"/>
</dbReference>
<feature type="transmembrane region" description="Helical" evidence="3">
    <location>
        <begin position="147"/>
        <end position="167"/>
    </location>
</feature>
<dbReference type="RefSeq" id="WP_161025616.1">
    <property type="nucleotide sequence ID" value="NZ_WWCJ01000007.1"/>
</dbReference>
<dbReference type="InterPro" id="IPR000160">
    <property type="entry name" value="GGDEF_dom"/>
</dbReference>
<evidence type="ECO:0000256" key="3">
    <source>
        <dbReference type="SAM" id="Phobius"/>
    </source>
</evidence>
<evidence type="ECO:0000313" key="5">
    <source>
        <dbReference type="EMBL" id="MYN02608.1"/>
    </source>
</evidence>
<feature type="transmembrane region" description="Helical" evidence="3">
    <location>
        <begin position="64"/>
        <end position="83"/>
    </location>
</feature>
<proteinExistence type="predicted"/>
<evidence type="ECO:0000256" key="2">
    <source>
        <dbReference type="ARBA" id="ARBA00034247"/>
    </source>
</evidence>
<protein>
    <recommendedName>
        <fullName evidence="1">diguanylate cyclase</fullName>
        <ecNumber evidence="1">2.7.7.65</ecNumber>
    </recommendedName>
</protein>
<dbReference type="PROSITE" id="PS50887">
    <property type="entry name" value="GGDEF"/>
    <property type="match status" value="1"/>
</dbReference>
<dbReference type="EMBL" id="WWCJ01000007">
    <property type="protein sequence ID" value="MYN02608.1"/>
    <property type="molecule type" value="Genomic_DNA"/>
</dbReference>
<dbReference type="Proteomes" id="UP000448575">
    <property type="component" value="Unassembled WGS sequence"/>
</dbReference>
<comment type="catalytic activity">
    <reaction evidence="2">
        <text>2 GTP = 3',3'-c-di-GMP + 2 diphosphate</text>
        <dbReference type="Rhea" id="RHEA:24898"/>
        <dbReference type="ChEBI" id="CHEBI:33019"/>
        <dbReference type="ChEBI" id="CHEBI:37565"/>
        <dbReference type="ChEBI" id="CHEBI:58805"/>
        <dbReference type="EC" id="2.7.7.65"/>
    </reaction>
</comment>
<keyword evidence="3" id="KW-1133">Transmembrane helix</keyword>
<feature type="transmembrane region" description="Helical" evidence="3">
    <location>
        <begin position="95"/>
        <end position="113"/>
    </location>
</feature>
<feature type="transmembrane region" description="Helical" evidence="3">
    <location>
        <begin position="6"/>
        <end position="31"/>
    </location>
</feature>
<dbReference type="FunFam" id="3.30.70.270:FF:000001">
    <property type="entry name" value="Diguanylate cyclase domain protein"/>
    <property type="match status" value="1"/>
</dbReference>
<gene>
    <name evidence="5" type="ORF">GTP41_10905</name>
</gene>
<dbReference type="GO" id="GO:0052621">
    <property type="term" value="F:diguanylate cyclase activity"/>
    <property type="evidence" value="ECO:0007669"/>
    <property type="project" value="UniProtKB-EC"/>
</dbReference>
<name>A0A6N9HG96_9BURK</name>
<evidence type="ECO:0000256" key="1">
    <source>
        <dbReference type="ARBA" id="ARBA00012528"/>
    </source>
</evidence>
<sequence length="388" mass="42396">MFALDPFTVLFTTTLTCAVLAAAMVSVHLSFRREVAGVGHWACGLAAMVGAGVLFLLRGKLPDALALPVANVCLTWGIGLSMIGTRRFFGEPGGWAIFHAAWTLELAAILYWLLVEPNFPHRAAAFSFIVSVFYLDQLRLVWRHRVAHFTSWFFGALLALQCLNTVSRGVAALFMEPDAANLLRSSALANVYLAIANFMALLITVAFLMLATRKLQQILEQRSTHDPLTGVLNRRGFLQFFGRVRARQQRSDSPLSLMAIDLDHFKAINDQYGHAQGDKVLMQVAAVIMRSARQCDVVARFGGEEFVVLMPDTTLAHAQQLAQRIQALLRDSLQAGTPSCTVSIGIAGQHLVSESLDSLLARADHALYRAKANGRNRTEIAGPAPLAA</sequence>
<dbReference type="Pfam" id="PF00990">
    <property type="entry name" value="GGDEF"/>
    <property type="match status" value="1"/>
</dbReference>
<dbReference type="CDD" id="cd01949">
    <property type="entry name" value="GGDEF"/>
    <property type="match status" value="1"/>
</dbReference>
<accession>A0A6N9HG96</accession>
<dbReference type="EC" id="2.7.7.65" evidence="1"/>
<evidence type="ECO:0000313" key="6">
    <source>
        <dbReference type="Proteomes" id="UP000448575"/>
    </source>
</evidence>
<comment type="caution">
    <text evidence="5">The sequence shown here is derived from an EMBL/GenBank/DDBJ whole genome shotgun (WGS) entry which is preliminary data.</text>
</comment>
<evidence type="ECO:0000259" key="4">
    <source>
        <dbReference type="PROSITE" id="PS50887"/>
    </source>
</evidence>